<evidence type="ECO:0000313" key="1">
    <source>
        <dbReference type="EMBL" id="QHT88355.1"/>
    </source>
</evidence>
<protein>
    <submittedName>
        <fullName evidence="1">Uncharacterized protein</fullName>
    </submittedName>
</protein>
<accession>A0A6C0I7H0</accession>
<organism evidence="1">
    <name type="scientific">viral metagenome</name>
    <dbReference type="NCBI Taxonomy" id="1070528"/>
    <lineage>
        <taxon>unclassified sequences</taxon>
        <taxon>metagenomes</taxon>
        <taxon>organismal metagenomes</taxon>
    </lineage>
</organism>
<name>A0A6C0I7H0_9ZZZZ</name>
<proteinExistence type="predicted"/>
<dbReference type="EMBL" id="MN740115">
    <property type="protein sequence ID" value="QHT88355.1"/>
    <property type="molecule type" value="Genomic_DNA"/>
</dbReference>
<reference evidence="1" key="1">
    <citation type="journal article" date="2020" name="Nature">
        <title>Giant virus diversity and host interactions through global metagenomics.</title>
        <authorList>
            <person name="Schulz F."/>
            <person name="Roux S."/>
            <person name="Paez-Espino D."/>
            <person name="Jungbluth S."/>
            <person name="Walsh D.A."/>
            <person name="Denef V.J."/>
            <person name="McMahon K.D."/>
            <person name="Konstantinidis K.T."/>
            <person name="Eloe-Fadrosh E.A."/>
            <person name="Kyrpides N.C."/>
            <person name="Woyke T."/>
        </authorList>
    </citation>
    <scope>NUCLEOTIDE SEQUENCE</scope>
    <source>
        <strain evidence="1">GVMAG-M-3300023184-50</strain>
    </source>
</reference>
<dbReference type="AlphaFoldDB" id="A0A6C0I7H0"/>
<sequence>MTARFRAQTRLCPVLDTQYIQNPSLSRLTTNYLPGYRRNVATSTTCVENPNLPAFDLVRPVRARMMLVVPKTIDATFTIQGPYGSYTYTNTYNYADSITDVWAIVEPIVFDLYGNVPVRYGTLNALTSQATGITYQYGSALPNSGGIFTPTVTLH</sequence>